<proteinExistence type="predicted"/>
<dbReference type="SMART" id="SM00668">
    <property type="entry name" value="CTLH"/>
    <property type="match status" value="1"/>
</dbReference>
<gene>
    <name evidence="5" type="ORF">BKCO1_17000104</name>
</gene>
<sequence>MTNRFPHIPGDAPHASLTTTPGVGSTMFRRSSYASVAAGTANSDSAQPFAQPTRSGAFSHLLNQYSSSHHQPRNHSRNPSRGMDIDGHGSLSGSYRGANPNFSASYGTAMDASTPPFFVPSYLKGSRHAERLEEAHKARLNAQRDARSSGTGSLSRSSSSANLHKMVPSHRGMTHDIIERAPPATYTEEKERSWPTRWNEEDRSAGLELLREGLDVKCGSMSKTHDEALSVRTDHPMPRQCGIYYFEVTVVGKGKEGLIGIGFSGPKVALHRLPGWEPDSWGYHGDDGYSFCSTSAGKSYGPKFSMNDVIGCGINFRTNEAFFTKNGHRIGTAFRNIPVSLDLYPSVGVKKNGEHLRANFGQEPFVFDIDTEYKKEQGAIQADISRTSVASLKPGADETALIHELIAQYLAHDGYVETARAFAAEVREESRALTTGGPSNVRDLEPEEDIDAINRQKIRAAILDGDIDKALKLTTAYYPTVLQDNENIYFKLRCRKFIEMIRRCQELSNPPSKGGFRSNAGNNGYSNSGYDDVFDGQMELDDSTNNVNNANNGESMDITGSDALKLNELLGETLQYGQELRGEFSGDSRREVKRALEDTFALMAYSDPKQSPLAYMLDPDERTPVAEELNSAILVSLGKSSSAALERLVQQTEALVEKLAEDGGPGSFVNVRGDYLGAHERENERYL</sequence>
<dbReference type="SMART" id="SM00449">
    <property type="entry name" value="SPRY"/>
    <property type="match status" value="1"/>
</dbReference>
<comment type="function">
    <text evidence="1">Involved in the proteasome-dependent degradation of fructose-1,6-bisphosphatase.</text>
</comment>
<dbReference type="SMART" id="SM00757">
    <property type="entry name" value="CRA"/>
    <property type="match status" value="1"/>
</dbReference>
<name>A0A1J9R429_9PEZI</name>
<feature type="region of interest" description="Disordered" evidence="2">
    <location>
        <begin position="1"/>
        <end position="23"/>
    </location>
</feature>
<dbReference type="InterPro" id="IPR006595">
    <property type="entry name" value="CTLH_C"/>
</dbReference>
<dbReference type="RefSeq" id="XP_020131628.1">
    <property type="nucleotide sequence ID" value="XM_020271565.1"/>
</dbReference>
<evidence type="ECO:0000256" key="1">
    <source>
        <dbReference type="ARBA" id="ARBA00002343"/>
    </source>
</evidence>
<dbReference type="Gene3D" id="2.60.120.920">
    <property type="match status" value="1"/>
</dbReference>
<dbReference type="InterPro" id="IPR043136">
    <property type="entry name" value="B30.2/SPRY_sf"/>
</dbReference>
<dbReference type="CDD" id="cd12909">
    <property type="entry name" value="SPRY_RanBP9_10"/>
    <property type="match status" value="1"/>
</dbReference>
<dbReference type="PROSITE" id="PS50896">
    <property type="entry name" value="LISH"/>
    <property type="match status" value="1"/>
</dbReference>
<dbReference type="InterPro" id="IPR001870">
    <property type="entry name" value="B30.2/SPRY"/>
</dbReference>
<organism evidence="5 6">
    <name type="scientific">Diplodia corticola</name>
    <dbReference type="NCBI Taxonomy" id="236234"/>
    <lineage>
        <taxon>Eukaryota</taxon>
        <taxon>Fungi</taxon>
        <taxon>Dikarya</taxon>
        <taxon>Ascomycota</taxon>
        <taxon>Pezizomycotina</taxon>
        <taxon>Dothideomycetes</taxon>
        <taxon>Dothideomycetes incertae sedis</taxon>
        <taxon>Botryosphaeriales</taxon>
        <taxon>Botryosphaeriaceae</taxon>
        <taxon>Diplodia</taxon>
    </lineage>
</organism>
<dbReference type="Pfam" id="PF10607">
    <property type="entry name" value="CTLH"/>
    <property type="match status" value="1"/>
</dbReference>
<evidence type="ECO:0000259" key="3">
    <source>
        <dbReference type="PROSITE" id="PS50188"/>
    </source>
</evidence>
<dbReference type="SMART" id="SM00667">
    <property type="entry name" value="LisH"/>
    <property type="match status" value="1"/>
</dbReference>
<dbReference type="InterPro" id="IPR050618">
    <property type="entry name" value="Ubq-SigPath_Reg"/>
</dbReference>
<evidence type="ECO:0000259" key="4">
    <source>
        <dbReference type="PROSITE" id="PS50897"/>
    </source>
</evidence>
<dbReference type="GeneID" id="31011824"/>
<evidence type="ECO:0000256" key="2">
    <source>
        <dbReference type="SAM" id="MobiDB-lite"/>
    </source>
</evidence>
<dbReference type="SUPFAM" id="SSF49899">
    <property type="entry name" value="Concanavalin A-like lectins/glucanases"/>
    <property type="match status" value="1"/>
</dbReference>
<dbReference type="Proteomes" id="UP000183809">
    <property type="component" value="Unassembled WGS sequence"/>
</dbReference>
<dbReference type="Pfam" id="PF00622">
    <property type="entry name" value="SPRY"/>
    <property type="match status" value="1"/>
</dbReference>
<dbReference type="InterPro" id="IPR035782">
    <property type="entry name" value="SPRY_RanBP9/10"/>
</dbReference>
<dbReference type="PROSITE" id="PS50897">
    <property type="entry name" value="CTLH"/>
    <property type="match status" value="1"/>
</dbReference>
<feature type="region of interest" description="Disordered" evidence="2">
    <location>
        <begin position="66"/>
        <end position="96"/>
    </location>
</feature>
<feature type="domain" description="CTLH" evidence="4">
    <location>
        <begin position="451"/>
        <end position="508"/>
    </location>
</feature>
<accession>A0A1J9R429</accession>
<dbReference type="InterPro" id="IPR013144">
    <property type="entry name" value="CRA_dom"/>
</dbReference>
<dbReference type="InterPro" id="IPR013320">
    <property type="entry name" value="ConA-like_dom_sf"/>
</dbReference>
<keyword evidence="6" id="KW-1185">Reference proteome</keyword>
<dbReference type="InterPro" id="IPR003877">
    <property type="entry name" value="SPRY_dom"/>
</dbReference>
<dbReference type="OrthoDB" id="25503at2759"/>
<evidence type="ECO:0000313" key="6">
    <source>
        <dbReference type="Proteomes" id="UP000183809"/>
    </source>
</evidence>
<dbReference type="InterPro" id="IPR006594">
    <property type="entry name" value="LisH"/>
</dbReference>
<feature type="compositionally biased region" description="Basic and acidic residues" evidence="2">
    <location>
        <begin position="187"/>
        <end position="199"/>
    </location>
</feature>
<dbReference type="PANTHER" id="PTHR12864">
    <property type="entry name" value="RAN BINDING PROTEIN 9-RELATED"/>
    <property type="match status" value="1"/>
</dbReference>
<feature type="region of interest" description="Disordered" evidence="2">
    <location>
        <begin position="138"/>
        <end position="199"/>
    </location>
</feature>
<dbReference type="EMBL" id="MNUE01000017">
    <property type="protein sequence ID" value="OJD35368.1"/>
    <property type="molecule type" value="Genomic_DNA"/>
</dbReference>
<protein>
    <submittedName>
        <fullName evidence="5">Ran-binding protein</fullName>
    </submittedName>
</protein>
<evidence type="ECO:0000313" key="5">
    <source>
        <dbReference type="EMBL" id="OJD35368.1"/>
    </source>
</evidence>
<feature type="compositionally biased region" description="Low complexity" evidence="2">
    <location>
        <begin position="148"/>
        <end position="160"/>
    </location>
</feature>
<dbReference type="PROSITE" id="PS50188">
    <property type="entry name" value="B302_SPRY"/>
    <property type="match status" value="1"/>
</dbReference>
<feature type="domain" description="B30.2/SPRY" evidence="3">
    <location>
        <begin position="176"/>
        <end position="365"/>
    </location>
</feature>
<dbReference type="STRING" id="236234.A0A1J9R429"/>
<dbReference type="AlphaFoldDB" id="A0A1J9R429"/>
<comment type="caution">
    <text evidence="5">The sequence shown here is derived from an EMBL/GenBank/DDBJ whole genome shotgun (WGS) entry which is preliminary data.</text>
</comment>
<reference evidence="5 6" key="1">
    <citation type="submission" date="2016-10" db="EMBL/GenBank/DDBJ databases">
        <title>Proteomics and genomics reveal pathogen-plant mechanisms compatible with a hemibiotrophic lifestyle of Diplodia corticola.</title>
        <authorList>
            <person name="Fernandes I."/>
            <person name="De Jonge R."/>
            <person name="Van De Peer Y."/>
            <person name="Devreese B."/>
            <person name="Alves A."/>
            <person name="Esteves A.C."/>
        </authorList>
    </citation>
    <scope>NUCLEOTIDE SEQUENCE [LARGE SCALE GENOMIC DNA]</scope>
    <source>
        <strain evidence="5 6">CBS 112549</strain>
    </source>
</reference>
<feature type="compositionally biased region" description="Basic and acidic residues" evidence="2">
    <location>
        <begin position="138"/>
        <end position="147"/>
    </location>
</feature>
<dbReference type="InterPro" id="IPR024964">
    <property type="entry name" value="CTLH/CRA"/>
</dbReference>